<protein>
    <recommendedName>
        <fullName evidence="2">BRCT domain-containing protein</fullName>
    </recommendedName>
</protein>
<evidence type="ECO:0000313" key="3">
    <source>
        <dbReference type="EMBL" id="KFK32318.1"/>
    </source>
</evidence>
<name>A0A087GR16_ARAAL</name>
<keyword evidence="4" id="KW-1185">Reference proteome</keyword>
<dbReference type="eggNOG" id="KOG1929">
    <property type="taxonomic scope" value="Eukaryota"/>
</dbReference>
<organism evidence="3 4">
    <name type="scientific">Arabis alpina</name>
    <name type="common">Alpine rock-cress</name>
    <dbReference type="NCBI Taxonomy" id="50452"/>
    <lineage>
        <taxon>Eukaryota</taxon>
        <taxon>Viridiplantae</taxon>
        <taxon>Streptophyta</taxon>
        <taxon>Embryophyta</taxon>
        <taxon>Tracheophyta</taxon>
        <taxon>Spermatophyta</taxon>
        <taxon>Magnoliopsida</taxon>
        <taxon>eudicotyledons</taxon>
        <taxon>Gunneridae</taxon>
        <taxon>Pentapetalae</taxon>
        <taxon>rosids</taxon>
        <taxon>malvids</taxon>
        <taxon>Brassicales</taxon>
        <taxon>Brassicaceae</taxon>
        <taxon>Arabideae</taxon>
        <taxon>Arabis</taxon>
    </lineage>
</organism>
<dbReference type="PANTHER" id="PTHR47576">
    <property type="entry name" value="BRCT DOMAIN DNA REPAIR PROTEIN-RELATED"/>
    <property type="match status" value="1"/>
</dbReference>
<feature type="domain" description="BRCT" evidence="2">
    <location>
        <begin position="163"/>
        <end position="241"/>
    </location>
</feature>
<evidence type="ECO:0000313" key="4">
    <source>
        <dbReference type="Proteomes" id="UP000029120"/>
    </source>
</evidence>
<evidence type="ECO:0000259" key="2">
    <source>
        <dbReference type="PROSITE" id="PS50172"/>
    </source>
</evidence>
<feature type="region of interest" description="Disordered" evidence="1">
    <location>
        <begin position="394"/>
        <end position="433"/>
    </location>
</feature>
<dbReference type="Proteomes" id="UP000029120">
    <property type="component" value="Chromosome 6"/>
</dbReference>
<accession>A0A087GR16</accession>
<dbReference type="InterPro" id="IPR059215">
    <property type="entry name" value="BRCT2_TopBP1-like"/>
</dbReference>
<dbReference type="Pfam" id="PF12738">
    <property type="entry name" value="PTCB-BRCT"/>
    <property type="match status" value="1"/>
</dbReference>
<dbReference type="PANTHER" id="PTHR47576:SF2">
    <property type="entry name" value="BRCT DOMAIN DNA REPAIR PROTEIN-RELATED"/>
    <property type="match status" value="1"/>
</dbReference>
<dbReference type="SMART" id="SM00292">
    <property type="entry name" value="BRCT"/>
    <property type="match status" value="2"/>
</dbReference>
<feature type="compositionally biased region" description="Basic and acidic residues" evidence="1">
    <location>
        <begin position="422"/>
        <end position="433"/>
    </location>
</feature>
<dbReference type="OrthoDB" id="251770at2759"/>
<dbReference type="Gramene" id="KFK32318">
    <property type="protein sequence ID" value="KFK32318"/>
    <property type="gene ID" value="AALP_AA6G226300"/>
</dbReference>
<dbReference type="CDD" id="cd17731">
    <property type="entry name" value="BRCT_TopBP1_rpt2_like"/>
    <property type="match status" value="1"/>
</dbReference>
<proteinExistence type="predicted"/>
<dbReference type="InterPro" id="IPR036420">
    <property type="entry name" value="BRCT_dom_sf"/>
</dbReference>
<gene>
    <name evidence="3" type="ordered locus">AALP_Aa6g226300</name>
</gene>
<feature type="domain" description="BRCT" evidence="2">
    <location>
        <begin position="53"/>
        <end position="145"/>
    </location>
</feature>
<dbReference type="PROSITE" id="PS50172">
    <property type="entry name" value="BRCT"/>
    <property type="match status" value="2"/>
</dbReference>
<dbReference type="AlphaFoldDB" id="A0A087GR16"/>
<dbReference type="SUPFAM" id="SSF52113">
    <property type="entry name" value="BRCT domain"/>
    <property type="match status" value="1"/>
</dbReference>
<reference evidence="4" key="1">
    <citation type="journal article" date="2015" name="Nat. Plants">
        <title>Genome expansion of Arabis alpina linked with retrotransposition and reduced symmetric DNA methylation.</title>
        <authorList>
            <person name="Willing E.M."/>
            <person name="Rawat V."/>
            <person name="Mandakova T."/>
            <person name="Maumus F."/>
            <person name="James G.V."/>
            <person name="Nordstroem K.J."/>
            <person name="Becker C."/>
            <person name="Warthmann N."/>
            <person name="Chica C."/>
            <person name="Szarzynska B."/>
            <person name="Zytnicki M."/>
            <person name="Albani M.C."/>
            <person name="Kiefer C."/>
            <person name="Bergonzi S."/>
            <person name="Castaings L."/>
            <person name="Mateos J.L."/>
            <person name="Berns M.C."/>
            <person name="Bujdoso N."/>
            <person name="Piofczyk T."/>
            <person name="de Lorenzo L."/>
            <person name="Barrero-Sicilia C."/>
            <person name="Mateos I."/>
            <person name="Piednoel M."/>
            <person name="Hagmann J."/>
            <person name="Chen-Min-Tao R."/>
            <person name="Iglesias-Fernandez R."/>
            <person name="Schuster S.C."/>
            <person name="Alonso-Blanco C."/>
            <person name="Roudier F."/>
            <person name="Carbonero P."/>
            <person name="Paz-Ares J."/>
            <person name="Davis S.J."/>
            <person name="Pecinka A."/>
            <person name="Quesneville H."/>
            <person name="Colot V."/>
            <person name="Lysak M.A."/>
            <person name="Weigel D."/>
            <person name="Coupland G."/>
            <person name="Schneeberger K."/>
        </authorList>
    </citation>
    <scope>NUCLEOTIDE SEQUENCE [LARGE SCALE GENOMIC DNA]</scope>
    <source>
        <strain evidence="4">cv. Pajares</strain>
    </source>
</reference>
<dbReference type="EMBL" id="CM002874">
    <property type="protein sequence ID" value="KFK32318.1"/>
    <property type="molecule type" value="Genomic_DNA"/>
</dbReference>
<dbReference type="InterPro" id="IPR001357">
    <property type="entry name" value="BRCT_dom"/>
</dbReference>
<dbReference type="Gene3D" id="3.40.50.10190">
    <property type="entry name" value="BRCT domain"/>
    <property type="match status" value="1"/>
</dbReference>
<dbReference type="OMA" id="HIVTLGW"/>
<evidence type="ECO:0000256" key="1">
    <source>
        <dbReference type="SAM" id="MobiDB-lite"/>
    </source>
</evidence>
<sequence>MEAIVRRRPEVIDSKSCSKLCVDFTHSRRVDLSSEPVSPATTTTSSRFQPPVRSDGPFSGLIICVTGLSKEARKQVKEATEKLGGQYSSLLHSLCTHLVVQSYDGRKFEHALKQGRRDSLHIVTLGWFVDSVRRNVKLCESLYTVKNLESSHRRVHGTEVTRSKDLALSGYSVFIDPDISDEVRRRVSQVTIEGGAKLMSQWFSGCNASHVVCEAGSVQRYLGHSSDLVSPLWLHKTLEEKPAQTLVRMSADLARDLRTMLENLRKESRRECVPQDVSMLATFKERQKTVESAKNAVTKRHAKMSKTLIQPSNLSSLLDSVCWTISEPTSTANVFIDNEDDRKFASGAFDAKTNDSFTHSMRLLTESERMEMVVFQRNRLYLSTDSPTHLHILSGKHVRGGNQSSDSHQLEARRKAQSSRLGGERREDCIQTD</sequence>